<dbReference type="InterPro" id="IPR005645">
    <property type="entry name" value="FSH-like_dom"/>
</dbReference>
<sequence length="246" mass="27643">MSDQEDSGAAGGSSNVEIQRKDRLRVLCIHGYRQNEFSFRSKIGSFRKYVDKYAEFVFISAPHQAPPFPGEEDKGLNENQKSWWFNKPDGHFRGIYKGGPVVGFEESLRLVEETWEKQGPFQGLLGFSQGGCFVGLLSHLAERGMITKLKPEFVVIASGFRSLSLAHLNYYENIVKIPSLHIYGENDDIIPTEMSETLASGFENKAVVTHSGGHYFPATAAQKSAYVEFFLDRLQEHLEAAELQNN</sequence>
<evidence type="ECO:0000313" key="5">
    <source>
        <dbReference type="Proteomes" id="UP000092462"/>
    </source>
</evidence>
<evidence type="ECO:0000256" key="2">
    <source>
        <dbReference type="ARBA" id="ARBA00022801"/>
    </source>
</evidence>
<proteinExistence type="inferred from homology"/>
<dbReference type="VEuPathDB" id="VectorBase:PPAPM1_010566"/>
<keyword evidence="5" id="KW-1185">Reference proteome</keyword>
<comment type="similarity">
    <text evidence="1">Belongs to the LovG family.</text>
</comment>
<evidence type="ECO:0000259" key="3">
    <source>
        <dbReference type="Pfam" id="PF03959"/>
    </source>
</evidence>
<dbReference type="GO" id="GO:0005737">
    <property type="term" value="C:cytoplasm"/>
    <property type="evidence" value="ECO:0007669"/>
    <property type="project" value="TreeGrafter"/>
</dbReference>
<accession>A0A1B0EWX8</accession>
<feature type="domain" description="Serine hydrolase" evidence="3">
    <location>
        <begin position="23"/>
        <end position="225"/>
    </location>
</feature>
<dbReference type="Gene3D" id="3.40.50.1820">
    <property type="entry name" value="alpha/beta hydrolase"/>
    <property type="match status" value="1"/>
</dbReference>
<evidence type="ECO:0000313" key="4">
    <source>
        <dbReference type="EnsemblMetazoa" id="PPAI005601-PA"/>
    </source>
</evidence>
<dbReference type="Pfam" id="PF03959">
    <property type="entry name" value="FSH1"/>
    <property type="match status" value="1"/>
</dbReference>
<protein>
    <recommendedName>
        <fullName evidence="3">Serine hydrolase domain-containing protein</fullName>
    </recommendedName>
</protein>
<keyword evidence="2" id="KW-0378">Hydrolase</keyword>
<dbReference type="VEuPathDB" id="VectorBase:PPAI005601"/>
<dbReference type="EnsemblMetazoa" id="PPAI005601-RA">
    <property type="protein sequence ID" value="PPAI005601-PA"/>
    <property type="gene ID" value="PPAI005601"/>
</dbReference>
<name>A0A1B0EWX8_PHLPP</name>
<dbReference type="GO" id="GO:0032526">
    <property type="term" value="P:response to retinoic acid"/>
    <property type="evidence" value="ECO:0007669"/>
    <property type="project" value="TreeGrafter"/>
</dbReference>
<dbReference type="AlphaFoldDB" id="A0A1B0EWX8"/>
<dbReference type="EMBL" id="AJVK01031068">
    <property type="status" value="NOT_ANNOTATED_CDS"/>
    <property type="molecule type" value="Genomic_DNA"/>
</dbReference>
<dbReference type="SUPFAM" id="SSF53474">
    <property type="entry name" value="alpha/beta-Hydrolases"/>
    <property type="match status" value="1"/>
</dbReference>
<dbReference type="Proteomes" id="UP000092462">
    <property type="component" value="Unassembled WGS sequence"/>
</dbReference>
<dbReference type="InterPro" id="IPR029058">
    <property type="entry name" value="AB_hydrolase_fold"/>
</dbReference>
<dbReference type="InterPro" id="IPR050593">
    <property type="entry name" value="LovG"/>
</dbReference>
<dbReference type="PANTHER" id="PTHR48070">
    <property type="entry name" value="ESTERASE OVCA2"/>
    <property type="match status" value="1"/>
</dbReference>
<reference evidence="4" key="1">
    <citation type="submission" date="2022-08" db="UniProtKB">
        <authorList>
            <consortium name="EnsemblMetazoa"/>
        </authorList>
    </citation>
    <scope>IDENTIFICATION</scope>
    <source>
        <strain evidence="4">Israel</strain>
    </source>
</reference>
<dbReference type="PANTHER" id="PTHR48070:SF6">
    <property type="entry name" value="ESTERASE OVCA2"/>
    <property type="match status" value="1"/>
</dbReference>
<organism evidence="4 5">
    <name type="scientific">Phlebotomus papatasi</name>
    <name type="common">Sandfly</name>
    <dbReference type="NCBI Taxonomy" id="29031"/>
    <lineage>
        <taxon>Eukaryota</taxon>
        <taxon>Metazoa</taxon>
        <taxon>Ecdysozoa</taxon>
        <taxon>Arthropoda</taxon>
        <taxon>Hexapoda</taxon>
        <taxon>Insecta</taxon>
        <taxon>Pterygota</taxon>
        <taxon>Neoptera</taxon>
        <taxon>Endopterygota</taxon>
        <taxon>Diptera</taxon>
        <taxon>Nematocera</taxon>
        <taxon>Psychodoidea</taxon>
        <taxon>Psychodidae</taxon>
        <taxon>Phlebotomus</taxon>
        <taxon>Phlebotomus</taxon>
    </lineage>
</organism>
<dbReference type="FunFam" id="3.40.50.1820:FF:000073">
    <property type="entry name" value="esterase OVCA2 isoform X6"/>
    <property type="match status" value="1"/>
</dbReference>
<dbReference type="GO" id="GO:0005634">
    <property type="term" value="C:nucleus"/>
    <property type="evidence" value="ECO:0007669"/>
    <property type="project" value="TreeGrafter"/>
</dbReference>
<dbReference type="GO" id="GO:0016787">
    <property type="term" value="F:hydrolase activity"/>
    <property type="evidence" value="ECO:0007669"/>
    <property type="project" value="UniProtKB-KW"/>
</dbReference>
<evidence type="ECO:0000256" key="1">
    <source>
        <dbReference type="ARBA" id="ARBA00005863"/>
    </source>
</evidence>